<dbReference type="SUPFAM" id="SSF53271">
    <property type="entry name" value="PRTase-like"/>
    <property type="match status" value="1"/>
</dbReference>
<dbReference type="NCBIfam" id="NF002633">
    <property type="entry name" value="PRK02304.1-2"/>
    <property type="match status" value="1"/>
</dbReference>
<dbReference type="EC" id="2.4.2.7" evidence="7 12"/>
<reference evidence="14 15" key="1">
    <citation type="submission" date="2016-10" db="EMBL/GenBank/DDBJ databases">
        <authorList>
            <person name="de Groot N.N."/>
        </authorList>
    </citation>
    <scope>NUCLEOTIDE SEQUENCE [LARGE SCALE GENOMIC DNA]</scope>
    <source>
        <strain evidence="14 15">ML2</strain>
    </source>
</reference>
<keyword evidence="10 12" id="KW-0808">Transferase</keyword>
<dbReference type="HAMAP" id="MF_00004">
    <property type="entry name" value="Aden_phosphoribosyltr"/>
    <property type="match status" value="1"/>
</dbReference>
<comment type="function">
    <text evidence="2 12">Catalyzes a salvage reaction resulting in the formation of AMP, that is energically less costly than de novo synthesis.</text>
</comment>
<dbReference type="Proteomes" id="UP000181899">
    <property type="component" value="Unassembled WGS sequence"/>
</dbReference>
<evidence type="ECO:0000256" key="2">
    <source>
        <dbReference type="ARBA" id="ARBA00003968"/>
    </source>
</evidence>
<feature type="domain" description="Phosphoribosyltransferase" evidence="13">
    <location>
        <begin position="29"/>
        <end position="141"/>
    </location>
</feature>
<dbReference type="InterPro" id="IPR005764">
    <property type="entry name" value="Ade_phspho_trans"/>
</dbReference>
<dbReference type="OrthoDB" id="9803963at2"/>
<evidence type="ECO:0000256" key="8">
    <source>
        <dbReference type="ARBA" id="ARBA00022490"/>
    </source>
</evidence>
<evidence type="ECO:0000259" key="13">
    <source>
        <dbReference type="Pfam" id="PF00156"/>
    </source>
</evidence>
<comment type="catalytic activity">
    <reaction evidence="1 12">
        <text>AMP + diphosphate = 5-phospho-alpha-D-ribose 1-diphosphate + adenine</text>
        <dbReference type="Rhea" id="RHEA:16609"/>
        <dbReference type="ChEBI" id="CHEBI:16708"/>
        <dbReference type="ChEBI" id="CHEBI:33019"/>
        <dbReference type="ChEBI" id="CHEBI:58017"/>
        <dbReference type="ChEBI" id="CHEBI:456215"/>
        <dbReference type="EC" id="2.4.2.7"/>
    </reaction>
</comment>
<gene>
    <name evidence="12" type="primary">apt</name>
    <name evidence="14" type="ORF">SAMN04488695_101640</name>
</gene>
<evidence type="ECO:0000256" key="6">
    <source>
        <dbReference type="ARBA" id="ARBA00011738"/>
    </source>
</evidence>
<evidence type="ECO:0000256" key="12">
    <source>
        <dbReference type="HAMAP-Rule" id="MF_00004"/>
    </source>
</evidence>
<dbReference type="PANTHER" id="PTHR32315">
    <property type="entry name" value="ADENINE PHOSPHORIBOSYLTRANSFERASE"/>
    <property type="match status" value="1"/>
</dbReference>
<comment type="similarity">
    <text evidence="5 12">Belongs to the purine/pyrimidine phosphoribosyltransferase family.</text>
</comment>
<evidence type="ECO:0000256" key="4">
    <source>
        <dbReference type="ARBA" id="ARBA00004659"/>
    </source>
</evidence>
<dbReference type="NCBIfam" id="TIGR01090">
    <property type="entry name" value="apt"/>
    <property type="match status" value="1"/>
</dbReference>
<dbReference type="InterPro" id="IPR029057">
    <property type="entry name" value="PRTase-like"/>
</dbReference>
<keyword evidence="8 12" id="KW-0963">Cytoplasm</keyword>
<keyword evidence="15" id="KW-1185">Reference proteome</keyword>
<dbReference type="STRING" id="398199.SAMN05421804_101213"/>
<evidence type="ECO:0000256" key="5">
    <source>
        <dbReference type="ARBA" id="ARBA00008391"/>
    </source>
</evidence>
<evidence type="ECO:0000256" key="9">
    <source>
        <dbReference type="ARBA" id="ARBA00022676"/>
    </source>
</evidence>
<dbReference type="FunFam" id="3.40.50.2020:FF:000004">
    <property type="entry name" value="Adenine phosphoribosyltransferase"/>
    <property type="match status" value="1"/>
</dbReference>
<protein>
    <recommendedName>
        <fullName evidence="7 12">Adenine phosphoribosyltransferase</fullName>
        <shortName evidence="12">APRT</shortName>
        <ecNumber evidence="7 12">2.4.2.7</ecNumber>
    </recommendedName>
</protein>
<evidence type="ECO:0000256" key="7">
    <source>
        <dbReference type="ARBA" id="ARBA00011893"/>
    </source>
</evidence>
<comment type="subunit">
    <text evidence="6 12">Homodimer.</text>
</comment>
<dbReference type="UniPathway" id="UPA00588">
    <property type="reaction ID" value="UER00646"/>
</dbReference>
<dbReference type="NCBIfam" id="NF002636">
    <property type="entry name" value="PRK02304.1-5"/>
    <property type="match status" value="1"/>
</dbReference>
<dbReference type="PANTHER" id="PTHR32315:SF3">
    <property type="entry name" value="ADENINE PHOSPHORIBOSYLTRANSFERASE"/>
    <property type="match status" value="1"/>
</dbReference>
<evidence type="ECO:0000313" key="15">
    <source>
        <dbReference type="Proteomes" id="UP000181899"/>
    </source>
</evidence>
<dbReference type="Gene3D" id="3.40.50.2020">
    <property type="match status" value="1"/>
</dbReference>
<evidence type="ECO:0000256" key="11">
    <source>
        <dbReference type="ARBA" id="ARBA00022726"/>
    </source>
</evidence>
<dbReference type="InterPro" id="IPR050054">
    <property type="entry name" value="UPRTase/APRTase"/>
</dbReference>
<dbReference type="Pfam" id="PF00156">
    <property type="entry name" value="Pribosyltran"/>
    <property type="match status" value="1"/>
</dbReference>
<evidence type="ECO:0000313" key="14">
    <source>
        <dbReference type="EMBL" id="SFN38298.1"/>
    </source>
</evidence>
<keyword evidence="9 12" id="KW-0328">Glycosyltransferase</keyword>
<dbReference type="InterPro" id="IPR000836">
    <property type="entry name" value="PRTase_dom"/>
</dbReference>
<dbReference type="RefSeq" id="WP_074910193.1">
    <property type="nucleotide sequence ID" value="NZ_FOVK01000001.1"/>
</dbReference>
<evidence type="ECO:0000256" key="10">
    <source>
        <dbReference type="ARBA" id="ARBA00022679"/>
    </source>
</evidence>
<dbReference type="EMBL" id="FOVK01000001">
    <property type="protein sequence ID" value="SFN38298.1"/>
    <property type="molecule type" value="Genomic_DNA"/>
</dbReference>
<dbReference type="NCBIfam" id="NF002634">
    <property type="entry name" value="PRK02304.1-3"/>
    <property type="match status" value="1"/>
</dbReference>
<sequence length="172" mass="18912">MDFKEKIAIIPNFPKEGISFKDITPLIGDGKAFQELIDTMAKKLKELKVDYIAGPEARGFIFGVPLAYALGVGFIPIRKPGKLPQETVSITYDLEYGTDTLEIHKNAFKKGDRVALVDDLLATGGTISACAKLIELAGGEVASIDFMIELTELRGRDKLEGYHVESMVQYDI</sequence>
<dbReference type="GO" id="GO:0002055">
    <property type="term" value="F:adenine binding"/>
    <property type="evidence" value="ECO:0007669"/>
    <property type="project" value="TreeGrafter"/>
</dbReference>
<dbReference type="eggNOG" id="COG0503">
    <property type="taxonomic scope" value="Bacteria"/>
</dbReference>
<dbReference type="CDD" id="cd06223">
    <property type="entry name" value="PRTases_typeI"/>
    <property type="match status" value="1"/>
</dbReference>
<proteinExistence type="inferred from homology"/>
<dbReference type="GO" id="GO:0006168">
    <property type="term" value="P:adenine salvage"/>
    <property type="evidence" value="ECO:0007669"/>
    <property type="project" value="InterPro"/>
</dbReference>
<comment type="subcellular location">
    <subcellularLocation>
        <location evidence="3 12">Cytoplasm</location>
    </subcellularLocation>
</comment>
<dbReference type="AlphaFoldDB" id="A0A1I4YJP6"/>
<dbReference type="GO" id="GO:0003999">
    <property type="term" value="F:adenine phosphoribosyltransferase activity"/>
    <property type="evidence" value="ECO:0007669"/>
    <property type="project" value="UniProtKB-UniRule"/>
</dbReference>
<keyword evidence="11 12" id="KW-0660">Purine salvage</keyword>
<comment type="pathway">
    <text evidence="4 12">Purine metabolism; AMP biosynthesis via salvage pathway; AMP from adenine: step 1/1.</text>
</comment>
<dbReference type="GO" id="GO:0044209">
    <property type="term" value="P:AMP salvage"/>
    <property type="evidence" value="ECO:0007669"/>
    <property type="project" value="UniProtKB-UniRule"/>
</dbReference>
<dbReference type="GO" id="GO:0006166">
    <property type="term" value="P:purine ribonucleoside salvage"/>
    <property type="evidence" value="ECO:0007669"/>
    <property type="project" value="UniProtKB-UniRule"/>
</dbReference>
<organism evidence="14 15">
    <name type="scientific">Proteiniclasticum ruminis</name>
    <dbReference type="NCBI Taxonomy" id="398199"/>
    <lineage>
        <taxon>Bacteria</taxon>
        <taxon>Bacillati</taxon>
        <taxon>Bacillota</taxon>
        <taxon>Clostridia</taxon>
        <taxon>Eubacteriales</taxon>
        <taxon>Clostridiaceae</taxon>
        <taxon>Proteiniclasticum</taxon>
    </lineage>
</organism>
<dbReference type="GO" id="GO:0005737">
    <property type="term" value="C:cytoplasm"/>
    <property type="evidence" value="ECO:0007669"/>
    <property type="project" value="UniProtKB-SubCell"/>
</dbReference>
<name>A0A1I4YJP6_9CLOT</name>
<evidence type="ECO:0000256" key="1">
    <source>
        <dbReference type="ARBA" id="ARBA00000868"/>
    </source>
</evidence>
<accession>A0A1I4YJP6</accession>
<evidence type="ECO:0000256" key="3">
    <source>
        <dbReference type="ARBA" id="ARBA00004496"/>
    </source>
</evidence>
<dbReference type="GO" id="GO:0016208">
    <property type="term" value="F:AMP binding"/>
    <property type="evidence" value="ECO:0007669"/>
    <property type="project" value="TreeGrafter"/>
</dbReference>